<dbReference type="InterPro" id="IPR011051">
    <property type="entry name" value="RmlC_Cupin_sf"/>
</dbReference>
<accession>A0ABS5BJA3</accession>
<sequence>MLSALADVLESLPALLDDPGAWDSLIVNRRKPTTYRVFRYLSDGVRVSLHKFDPCATHEAYPHPHPWPGAFAILEGSYRMWVGFTPDLESREPITVTETVLTAGSRYEITEPRTWHSVTPLEECWTVMVNGLPWKEQAHVRAPTTTGKDLDKMPPDELAAHLAKFRSLLTK</sequence>
<keyword evidence="2" id="KW-1185">Reference proteome</keyword>
<gene>
    <name evidence="1" type="ORF">J8F10_00515</name>
</gene>
<reference evidence="1 2" key="1">
    <citation type="submission" date="2021-04" db="EMBL/GenBank/DDBJ databases">
        <authorList>
            <person name="Ivanova A."/>
        </authorList>
    </citation>
    <scope>NUCLEOTIDE SEQUENCE [LARGE SCALE GENOMIC DNA]</scope>
    <source>
        <strain evidence="1 2">G18</strain>
    </source>
</reference>
<dbReference type="Gene3D" id="2.60.120.10">
    <property type="entry name" value="Jelly Rolls"/>
    <property type="match status" value="1"/>
</dbReference>
<proteinExistence type="predicted"/>
<name>A0ABS5BJA3_9BACT</name>
<dbReference type="InterPro" id="IPR014710">
    <property type="entry name" value="RmlC-like_jellyroll"/>
</dbReference>
<organism evidence="1 2">
    <name type="scientific">Gemmata palustris</name>
    <dbReference type="NCBI Taxonomy" id="2822762"/>
    <lineage>
        <taxon>Bacteria</taxon>
        <taxon>Pseudomonadati</taxon>
        <taxon>Planctomycetota</taxon>
        <taxon>Planctomycetia</taxon>
        <taxon>Gemmatales</taxon>
        <taxon>Gemmataceae</taxon>
        <taxon>Gemmata</taxon>
    </lineage>
</organism>
<dbReference type="EMBL" id="JAGKQQ010000001">
    <property type="protein sequence ID" value="MBP3953784.1"/>
    <property type="molecule type" value="Genomic_DNA"/>
</dbReference>
<dbReference type="Proteomes" id="UP000676565">
    <property type="component" value="Unassembled WGS sequence"/>
</dbReference>
<evidence type="ECO:0000313" key="1">
    <source>
        <dbReference type="EMBL" id="MBP3953784.1"/>
    </source>
</evidence>
<evidence type="ECO:0000313" key="2">
    <source>
        <dbReference type="Proteomes" id="UP000676565"/>
    </source>
</evidence>
<comment type="caution">
    <text evidence="1">The sequence shown here is derived from an EMBL/GenBank/DDBJ whole genome shotgun (WGS) entry which is preliminary data.</text>
</comment>
<evidence type="ECO:0008006" key="3">
    <source>
        <dbReference type="Google" id="ProtNLM"/>
    </source>
</evidence>
<protein>
    <recommendedName>
        <fullName evidence="3">Cupin domain-containing protein</fullName>
    </recommendedName>
</protein>
<dbReference type="RefSeq" id="WP_210651560.1">
    <property type="nucleotide sequence ID" value="NZ_JAGKQQ010000001.1"/>
</dbReference>
<dbReference type="SUPFAM" id="SSF51182">
    <property type="entry name" value="RmlC-like cupins"/>
    <property type="match status" value="1"/>
</dbReference>